<dbReference type="Pfam" id="PF24698">
    <property type="entry name" value="DUF7662"/>
    <property type="match status" value="1"/>
</dbReference>
<proteinExistence type="predicted"/>
<dbReference type="eggNOG" id="COG2944">
    <property type="taxonomic scope" value="Bacteria"/>
</dbReference>
<dbReference type="InterPro" id="IPR056079">
    <property type="entry name" value="DUF7662"/>
</dbReference>
<accession>B0T1Z7</accession>
<name>B0T1Z7_CAUSK</name>
<dbReference type="KEGG" id="cak:Caul_4638"/>
<organism evidence="2">
    <name type="scientific">Caulobacter sp. (strain K31)</name>
    <dbReference type="NCBI Taxonomy" id="366602"/>
    <lineage>
        <taxon>Bacteria</taxon>
        <taxon>Pseudomonadati</taxon>
        <taxon>Pseudomonadota</taxon>
        <taxon>Alphaproteobacteria</taxon>
        <taxon>Caulobacterales</taxon>
        <taxon>Caulobacteraceae</taxon>
        <taxon>Caulobacter</taxon>
    </lineage>
</organism>
<dbReference type="STRING" id="366602.Caul_4638"/>
<evidence type="ECO:0000259" key="1">
    <source>
        <dbReference type="Pfam" id="PF24698"/>
    </source>
</evidence>
<feature type="domain" description="DUF7662" evidence="1">
    <location>
        <begin position="7"/>
        <end position="83"/>
    </location>
</feature>
<dbReference type="HOGENOM" id="CLU_1757651_0_0_5"/>
<dbReference type="AlphaFoldDB" id="B0T1Z7"/>
<evidence type="ECO:0000313" key="2">
    <source>
        <dbReference type="EMBL" id="ABZ73758.1"/>
    </source>
</evidence>
<protein>
    <recommendedName>
        <fullName evidence="1">DUF7662 domain-containing protein</fullName>
    </recommendedName>
</protein>
<gene>
    <name evidence="2" type="ordered locus">Caul_4638</name>
</gene>
<sequence length="178" mass="19686">MGGAVKYEPLKRFLEGRFDAISIGLSFAEIERILGFSLPRSARQHQAWWSNTRIGHAYAAAWLDAGWKTSKLDLAGQRITFVKSDARPGLAEEGAAFRHRGEEVIALPANALGSRALRMIDEHVKDHGGDRASACIALLDQLANDRLVAMVEWFQKASKPSTISGADLIREDRDSDER</sequence>
<dbReference type="EMBL" id="CP000927">
    <property type="protein sequence ID" value="ABZ73758.1"/>
    <property type="molecule type" value="Genomic_DNA"/>
</dbReference>
<reference evidence="2" key="1">
    <citation type="submission" date="2008-01" db="EMBL/GenBank/DDBJ databases">
        <title>Complete sequence of chromosome of Caulobacter sp. K31.</title>
        <authorList>
            <consortium name="US DOE Joint Genome Institute"/>
            <person name="Copeland A."/>
            <person name="Lucas S."/>
            <person name="Lapidus A."/>
            <person name="Barry K."/>
            <person name="Glavina del Rio T."/>
            <person name="Dalin E."/>
            <person name="Tice H."/>
            <person name="Pitluck S."/>
            <person name="Bruce D."/>
            <person name="Goodwin L."/>
            <person name="Thompson L.S."/>
            <person name="Brettin T."/>
            <person name="Detter J.C."/>
            <person name="Han C."/>
            <person name="Schmutz J."/>
            <person name="Larimer F."/>
            <person name="Land M."/>
            <person name="Hauser L."/>
            <person name="Kyrpides N."/>
            <person name="Kim E."/>
            <person name="Stephens C."/>
            <person name="Richardson P."/>
        </authorList>
    </citation>
    <scope>NUCLEOTIDE SEQUENCE [LARGE SCALE GENOMIC DNA]</scope>
    <source>
        <strain evidence="2">K31</strain>
    </source>
</reference>